<feature type="transmembrane region" description="Helical" evidence="5">
    <location>
        <begin position="348"/>
        <end position="366"/>
    </location>
</feature>
<dbReference type="InterPro" id="IPR020846">
    <property type="entry name" value="MFS_dom"/>
</dbReference>
<dbReference type="Pfam" id="PF07690">
    <property type="entry name" value="MFS_1"/>
    <property type="match status" value="1"/>
</dbReference>
<evidence type="ECO:0000256" key="2">
    <source>
        <dbReference type="ARBA" id="ARBA00022692"/>
    </source>
</evidence>
<feature type="transmembrane region" description="Helical" evidence="5">
    <location>
        <begin position="232"/>
        <end position="252"/>
    </location>
</feature>
<organism evidence="7 8">
    <name type="scientific">Trematosphaeria pertusa</name>
    <dbReference type="NCBI Taxonomy" id="390896"/>
    <lineage>
        <taxon>Eukaryota</taxon>
        <taxon>Fungi</taxon>
        <taxon>Dikarya</taxon>
        <taxon>Ascomycota</taxon>
        <taxon>Pezizomycotina</taxon>
        <taxon>Dothideomycetes</taxon>
        <taxon>Pleosporomycetidae</taxon>
        <taxon>Pleosporales</taxon>
        <taxon>Massarineae</taxon>
        <taxon>Trematosphaeriaceae</taxon>
        <taxon>Trematosphaeria</taxon>
    </lineage>
</organism>
<feature type="transmembrane region" description="Helical" evidence="5">
    <location>
        <begin position="100"/>
        <end position="126"/>
    </location>
</feature>
<dbReference type="PANTHER" id="PTHR23501:SF43">
    <property type="entry name" value="MULTIDRUG TRANSPORTER, PUTATIVE (AFU_ORTHOLOGUE AFUA_6G03040)-RELATED"/>
    <property type="match status" value="1"/>
</dbReference>
<dbReference type="OrthoDB" id="440553at2759"/>
<protein>
    <submittedName>
        <fullName evidence="7">MFS general substrate transporter</fullName>
    </submittedName>
</protein>
<reference evidence="7" key="1">
    <citation type="journal article" date="2020" name="Stud. Mycol.">
        <title>101 Dothideomycetes genomes: a test case for predicting lifestyles and emergence of pathogens.</title>
        <authorList>
            <person name="Haridas S."/>
            <person name="Albert R."/>
            <person name="Binder M."/>
            <person name="Bloem J."/>
            <person name="Labutti K."/>
            <person name="Salamov A."/>
            <person name="Andreopoulos B."/>
            <person name="Baker S."/>
            <person name="Barry K."/>
            <person name="Bills G."/>
            <person name="Bluhm B."/>
            <person name="Cannon C."/>
            <person name="Castanera R."/>
            <person name="Culley D."/>
            <person name="Daum C."/>
            <person name="Ezra D."/>
            <person name="Gonzalez J."/>
            <person name="Henrissat B."/>
            <person name="Kuo A."/>
            <person name="Liang C."/>
            <person name="Lipzen A."/>
            <person name="Lutzoni F."/>
            <person name="Magnuson J."/>
            <person name="Mondo S."/>
            <person name="Nolan M."/>
            <person name="Ohm R."/>
            <person name="Pangilinan J."/>
            <person name="Park H.-J."/>
            <person name="Ramirez L."/>
            <person name="Alfaro M."/>
            <person name="Sun H."/>
            <person name="Tritt A."/>
            <person name="Yoshinaga Y."/>
            <person name="Zwiers L.-H."/>
            <person name="Turgeon B."/>
            <person name="Goodwin S."/>
            <person name="Spatafora J."/>
            <person name="Crous P."/>
            <person name="Grigoriev I."/>
        </authorList>
    </citation>
    <scope>NUCLEOTIDE SEQUENCE</scope>
    <source>
        <strain evidence="7">CBS 122368</strain>
    </source>
</reference>
<feature type="transmembrane region" description="Helical" evidence="5">
    <location>
        <begin position="405"/>
        <end position="425"/>
    </location>
</feature>
<dbReference type="SUPFAM" id="SSF103473">
    <property type="entry name" value="MFS general substrate transporter"/>
    <property type="match status" value="2"/>
</dbReference>
<dbReference type="EMBL" id="ML987189">
    <property type="protein sequence ID" value="KAF2256481.1"/>
    <property type="molecule type" value="Genomic_DNA"/>
</dbReference>
<dbReference type="InterPro" id="IPR011701">
    <property type="entry name" value="MFS"/>
</dbReference>
<evidence type="ECO:0000313" key="7">
    <source>
        <dbReference type="EMBL" id="KAF2256481.1"/>
    </source>
</evidence>
<evidence type="ECO:0000313" key="8">
    <source>
        <dbReference type="Proteomes" id="UP000800094"/>
    </source>
</evidence>
<feature type="transmembrane region" description="Helical" evidence="5">
    <location>
        <begin position="446"/>
        <end position="464"/>
    </location>
</feature>
<feature type="transmembrane region" description="Helical" evidence="5">
    <location>
        <begin position="156"/>
        <end position="181"/>
    </location>
</feature>
<dbReference type="Gene3D" id="1.20.1720.10">
    <property type="entry name" value="Multidrug resistance protein D"/>
    <property type="match status" value="1"/>
</dbReference>
<feature type="transmembrane region" description="Helical" evidence="5">
    <location>
        <begin position="373"/>
        <end position="393"/>
    </location>
</feature>
<evidence type="ECO:0000256" key="1">
    <source>
        <dbReference type="ARBA" id="ARBA00004141"/>
    </source>
</evidence>
<keyword evidence="3 5" id="KW-1133">Transmembrane helix</keyword>
<dbReference type="GO" id="GO:0022857">
    <property type="term" value="F:transmembrane transporter activity"/>
    <property type="evidence" value="ECO:0007669"/>
    <property type="project" value="InterPro"/>
</dbReference>
<dbReference type="PANTHER" id="PTHR23501">
    <property type="entry name" value="MAJOR FACILITATOR SUPERFAMILY"/>
    <property type="match status" value="1"/>
</dbReference>
<gene>
    <name evidence="7" type="ORF">BU26DRAFT_574651</name>
</gene>
<feature type="transmembrane region" description="Helical" evidence="5">
    <location>
        <begin position="187"/>
        <end position="211"/>
    </location>
</feature>
<feature type="transmembrane region" description="Helical" evidence="5">
    <location>
        <begin position="132"/>
        <end position="149"/>
    </location>
</feature>
<dbReference type="AlphaFoldDB" id="A0A6A6J259"/>
<dbReference type="PROSITE" id="PS50850">
    <property type="entry name" value="MFS"/>
    <property type="match status" value="1"/>
</dbReference>
<feature type="transmembrane region" description="Helical" evidence="5">
    <location>
        <begin position="264"/>
        <end position="285"/>
    </location>
</feature>
<evidence type="ECO:0000256" key="4">
    <source>
        <dbReference type="ARBA" id="ARBA00023136"/>
    </source>
</evidence>
<feature type="transmembrane region" description="Helical" evidence="5">
    <location>
        <begin position="306"/>
        <end position="328"/>
    </location>
</feature>
<keyword evidence="8" id="KW-1185">Reference proteome</keyword>
<feature type="domain" description="Major facilitator superfamily (MFS) profile" evidence="6">
    <location>
        <begin position="34"/>
        <end position="485"/>
    </location>
</feature>
<sequence>MEAKPAEEQISYDQDTGEALDVPIYYTGWRLHGISAWLLLSLFVAQMDTSITSTAILTITDQLGGFEKYSWVFTAYMLSFCGFQLVWAKLSDIISRKTAIIISLSMFTLFSGACAASRTLIQLIMFRWIQRIGGGGIFALTQLVFFELVPPIRWPLYVSLVTGVVALSLAVGPLIGGAIALRGQWKWIFLLNVPTCGTALIGLFVIFPAKLRNEPSAQDDSGSFTIKSLRRIDVLGSLLLLGACLLISTGLQQAALGYAWQSSLVLPLLLITVPLVVAFFIWEWYITSRRGYPEPVFPWRFCQSRIRIGMMLNTYLWGTVLMICLIQIPQRFMTVYGLSPFNAALRLLTFGAFVPAGSSIAAALMGKLKIPPCFIILAGAALQLVGAILLSDIPTDTVIHPRQYGFQILLGTGIGFVACGLILLVPFAMEKRDLAVGTASISQFRVLGGLISIGIATSLSTPYLRTHLTDVLPPELAYSVLEKTENMYSLPIEVREGVKAVFGKSFNLQIKMVIGFSAAQFPATWLMWTGQTVNPVG</sequence>
<dbReference type="PRINTS" id="PR01036">
    <property type="entry name" value="TCRTETB"/>
</dbReference>
<proteinExistence type="predicted"/>
<feature type="transmembrane region" description="Helical" evidence="5">
    <location>
        <begin position="69"/>
        <end position="88"/>
    </location>
</feature>
<evidence type="ECO:0000256" key="3">
    <source>
        <dbReference type="ARBA" id="ARBA00022989"/>
    </source>
</evidence>
<accession>A0A6A6J259</accession>
<dbReference type="GO" id="GO:0005886">
    <property type="term" value="C:plasma membrane"/>
    <property type="evidence" value="ECO:0007669"/>
    <property type="project" value="TreeGrafter"/>
</dbReference>
<evidence type="ECO:0000256" key="5">
    <source>
        <dbReference type="SAM" id="Phobius"/>
    </source>
</evidence>
<dbReference type="Proteomes" id="UP000800094">
    <property type="component" value="Unassembled WGS sequence"/>
</dbReference>
<keyword evidence="2 5" id="KW-0812">Transmembrane</keyword>
<dbReference type="GeneID" id="54587665"/>
<comment type="subcellular location">
    <subcellularLocation>
        <location evidence="1">Membrane</location>
        <topology evidence="1">Multi-pass membrane protein</topology>
    </subcellularLocation>
</comment>
<evidence type="ECO:0000259" key="6">
    <source>
        <dbReference type="PROSITE" id="PS50850"/>
    </source>
</evidence>
<keyword evidence="4 5" id="KW-0472">Membrane</keyword>
<dbReference type="RefSeq" id="XP_033691485.1">
    <property type="nucleotide sequence ID" value="XM_033834335.1"/>
</dbReference>
<dbReference type="InterPro" id="IPR036259">
    <property type="entry name" value="MFS_trans_sf"/>
</dbReference>
<name>A0A6A6J259_9PLEO</name>
<feature type="transmembrane region" description="Helical" evidence="5">
    <location>
        <begin position="36"/>
        <end position="57"/>
    </location>
</feature>